<dbReference type="EMBL" id="JACEUX010000001">
    <property type="protein sequence ID" value="MBA5246071.1"/>
    <property type="molecule type" value="Genomic_DNA"/>
</dbReference>
<dbReference type="GO" id="GO:0005198">
    <property type="term" value="F:structural molecule activity"/>
    <property type="evidence" value="ECO:0007669"/>
    <property type="project" value="InterPro"/>
</dbReference>
<reference evidence="3" key="2">
    <citation type="submission" date="2020-07" db="EMBL/GenBank/DDBJ databases">
        <title>Chryseobacterium sp.cx-624.</title>
        <authorList>
            <person name="Yang C."/>
        </authorList>
    </citation>
    <scope>NUCLEOTIDE SEQUENCE [LARGE SCALE GENOMIC DNA]</scope>
    <source>
        <strain evidence="3">cx-624</strain>
    </source>
</reference>
<reference evidence="4" key="3">
    <citation type="submission" date="2020-07" db="EMBL/GenBank/DDBJ databases">
        <title>Flavobacterium sp. xlx-214.</title>
        <authorList>
            <person name="Yang C."/>
        </authorList>
    </citation>
    <scope>NUCLEOTIDE SEQUENCE [LARGE SCALE GENOMIC DNA]</scope>
    <source>
        <strain evidence="4">CX-624</strain>
    </source>
</reference>
<dbReference type="EMBL" id="CP059472">
    <property type="protein sequence ID" value="QMS98539.1"/>
    <property type="molecule type" value="Genomic_DNA"/>
</dbReference>
<dbReference type="NCBIfam" id="TIGR02241">
    <property type="entry name" value="conserved hypothetical phage tail region protein"/>
    <property type="match status" value="1"/>
</dbReference>
<evidence type="ECO:0000313" key="1">
    <source>
        <dbReference type="EMBL" id="MBA5246071.1"/>
    </source>
</evidence>
<dbReference type="Pfam" id="PF06841">
    <property type="entry name" value="Phage_T4_gp19"/>
    <property type="match status" value="1"/>
</dbReference>
<dbReference type="Proteomes" id="UP000539710">
    <property type="component" value="Unassembled WGS sequence"/>
</dbReference>
<organism evidence="2 3">
    <name type="scientific">Marnyiella aurantia</name>
    <dbReference type="NCBI Taxonomy" id="2758037"/>
    <lineage>
        <taxon>Bacteria</taxon>
        <taxon>Pseudomonadati</taxon>
        <taxon>Bacteroidota</taxon>
        <taxon>Flavobacteriia</taxon>
        <taxon>Flavobacteriales</taxon>
        <taxon>Weeksellaceae</taxon>
        <taxon>Marnyiella</taxon>
    </lineage>
</organism>
<dbReference type="PANTHER" id="PTHR38009">
    <property type="entry name" value="CONSERVED HYPOTHETICAL PHAGE TAIL PROTEIN"/>
    <property type="match status" value="1"/>
</dbReference>
<dbReference type="InterPro" id="IPR011747">
    <property type="entry name" value="CHP02241"/>
</dbReference>
<dbReference type="Proteomes" id="UP000515349">
    <property type="component" value="Chromosome"/>
</dbReference>
<protein>
    <submittedName>
        <fullName evidence="2">Phage tail protein</fullName>
    </submittedName>
</protein>
<dbReference type="RefSeq" id="WP_181886173.1">
    <property type="nucleotide sequence ID" value="NZ_CP059472.1"/>
</dbReference>
<name>A0A7D7LML7_9FLAO</name>
<evidence type="ECO:0000313" key="2">
    <source>
        <dbReference type="EMBL" id="QMS98539.1"/>
    </source>
</evidence>
<evidence type="ECO:0000313" key="3">
    <source>
        <dbReference type="Proteomes" id="UP000515349"/>
    </source>
</evidence>
<gene>
    <name evidence="2" type="ORF">H1R16_00555</name>
    <name evidence="1" type="ORF">H2507_02715</name>
</gene>
<dbReference type="KEGG" id="cbau:H1R16_00555"/>
<dbReference type="PANTHER" id="PTHR38009:SF1">
    <property type="entry name" value="CONSERVED HYPOTHETICAL PHAGE TAIL PROTEIN"/>
    <property type="match status" value="1"/>
</dbReference>
<accession>A0A7D7LML7</accession>
<evidence type="ECO:0000313" key="4">
    <source>
        <dbReference type="Proteomes" id="UP000539710"/>
    </source>
</evidence>
<sequence>MATILINRYHFLVDWGGIRTEFLEVSGLEMAIEVIAVREGSSKVESENKIPGLLKFSDVSFTRAIQKGDNDFFNWINTRSFGTVERRDVRITLLNERHEPLILWKLRNCFPVRYAGPTLIGNSSNIATETLVITHEGLDIESLAGNEKG</sequence>
<proteinExistence type="predicted"/>
<keyword evidence="4" id="KW-1185">Reference proteome</keyword>
<dbReference type="InterPro" id="IPR010667">
    <property type="entry name" value="Phage_T4_Gp19"/>
</dbReference>
<dbReference type="AlphaFoldDB" id="A0A7D7LML7"/>
<reference evidence="1" key="4">
    <citation type="submission" date="2020-07" db="EMBL/GenBank/DDBJ databases">
        <authorList>
            <person name="Yang C."/>
        </authorList>
    </citation>
    <scope>NUCLEOTIDE SEQUENCE</scope>
    <source>
        <strain evidence="1">Cx-624</strain>
    </source>
</reference>
<reference evidence="2" key="1">
    <citation type="submission" date="2020-07" db="EMBL/GenBank/DDBJ databases">
        <title>Chryseobacterium sp. CX-624.</title>
        <authorList>
            <person name="Yang C."/>
        </authorList>
    </citation>
    <scope>NUCLEOTIDE SEQUENCE</scope>
    <source>
        <strain evidence="2">CX-624</strain>
    </source>
</reference>